<dbReference type="EMBL" id="BNJG01000003">
    <property type="protein sequence ID" value="GHO58978.1"/>
    <property type="molecule type" value="Genomic_DNA"/>
</dbReference>
<feature type="region of interest" description="Disordered" evidence="1">
    <location>
        <begin position="1"/>
        <end position="36"/>
    </location>
</feature>
<gene>
    <name evidence="2" type="ORF">KSB_74530</name>
</gene>
<name>A0ABQ3V1Z1_9CHLR</name>
<evidence type="ECO:0000256" key="1">
    <source>
        <dbReference type="SAM" id="MobiDB-lite"/>
    </source>
</evidence>
<accession>A0ABQ3V1Z1</accession>
<evidence type="ECO:0000313" key="2">
    <source>
        <dbReference type="EMBL" id="GHO58978.1"/>
    </source>
</evidence>
<keyword evidence="3" id="KW-1185">Reference proteome</keyword>
<reference evidence="2 3" key="1">
    <citation type="journal article" date="2021" name="Int. J. Syst. Evol. Microbiol.">
        <title>Reticulibacter mediterranei gen. nov., sp. nov., within the new family Reticulibacteraceae fam. nov., and Ktedonospora formicarum gen. nov., sp. nov., Ktedonobacter robiniae sp. nov., Dictyobacter formicarum sp. nov. and Dictyobacter arantiisoli sp. nov., belonging to the class Ktedonobacteria.</title>
        <authorList>
            <person name="Yabe S."/>
            <person name="Zheng Y."/>
            <person name="Wang C.M."/>
            <person name="Sakai Y."/>
            <person name="Abe K."/>
            <person name="Yokota A."/>
            <person name="Donadio S."/>
            <person name="Cavaletti L."/>
            <person name="Monciardini P."/>
        </authorList>
    </citation>
    <scope>NUCLEOTIDE SEQUENCE [LARGE SCALE GENOMIC DNA]</scope>
    <source>
        <strain evidence="2 3">SOSP1-30</strain>
    </source>
</reference>
<feature type="compositionally biased region" description="Basic and acidic residues" evidence="1">
    <location>
        <begin position="17"/>
        <end position="35"/>
    </location>
</feature>
<dbReference type="Proteomes" id="UP000654345">
    <property type="component" value="Unassembled WGS sequence"/>
</dbReference>
<sequence>MPDGGKPVALGTDQDEASLKGENDGGDLPEWRDGEMASEWDSVCRKTIIIL</sequence>
<comment type="caution">
    <text evidence="2">The sequence shown here is derived from an EMBL/GenBank/DDBJ whole genome shotgun (WGS) entry which is preliminary data.</text>
</comment>
<organism evidence="2 3">
    <name type="scientific">Ktedonobacter robiniae</name>
    <dbReference type="NCBI Taxonomy" id="2778365"/>
    <lineage>
        <taxon>Bacteria</taxon>
        <taxon>Bacillati</taxon>
        <taxon>Chloroflexota</taxon>
        <taxon>Ktedonobacteria</taxon>
        <taxon>Ktedonobacterales</taxon>
        <taxon>Ktedonobacteraceae</taxon>
        <taxon>Ktedonobacter</taxon>
    </lineage>
</organism>
<protein>
    <submittedName>
        <fullName evidence="2">Uncharacterized protein</fullName>
    </submittedName>
</protein>
<proteinExistence type="predicted"/>
<evidence type="ECO:0000313" key="3">
    <source>
        <dbReference type="Proteomes" id="UP000654345"/>
    </source>
</evidence>